<evidence type="ECO:0000256" key="2">
    <source>
        <dbReference type="ARBA" id="ARBA00023015"/>
    </source>
</evidence>
<dbReference type="CDD" id="cd08417">
    <property type="entry name" value="PBP2_Nitroaromatics_like"/>
    <property type="match status" value="1"/>
</dbReference>
<feature type="domain" description="LysR substrate-binding" evidence="5">
    <location>
        <begin position="28"/>
        <end position="230"/>
    </location>
</feature>
<dbReference type="Gene3D" id="3.40.190.10">
    <property type="entry name" value="Periplasmic binding protein-like II"/>
    <property type="match status" value="2"/>
</dbReference>
<keyword evidence="2" id="KW-0805">Transcription regulation</keyword>
<dbReference type="SUPFAM" id="SSF53850">
    <property type="entry name" value="Periplasmic binding protein-like II"/>
    <property type="match status" value="1"/>
</dbReference>
<evidence type="ECO:0000256" key="4">
    <source>
        <dbReference type="ARBA" id="ARBA00023163"/>
    </source>
</evidence>
<sequence>MAPEISEALDKLRHVFEERPRFNPATARRNFRIAASTYFECVVIPALMARVNSIAPQVSLAVEPLGPDLDSRALAAGEFNLALGRFDNAPESLVITPLMKDGFVCLVRKDVLPGQSAVTREQYESLPHVAISLPGKWRTGLGHTLGSVGLKRHVALTVSHFLAAPLAVAEIGGIVTLPARVAEIFRNDPNFRLLPPPVDLGKFPMQVAWHPLHRADPGHVWLRDVINEVCRSV</sequence>
<dbReference type="EMBL" id="JBHRXI010000049">
    <property type="protein sequence ID" value="MFC3616469.1"/>
    <property type="molecule type" value="Genomic_DNA"/>
</dbReference>
<reference evidence="7" key="1">
    <citation type="journal article" date="2019" name="Int. J. Syst. Evol. Microbiol.">
        <title>The Global Catalogue of Microorganisms (GCM) 10K type strain sequencing project: providing services to taxonomists for standard genome sequencing and annotation.</title>
        <authorList>
            <consortium name="The Broad Institute Genomics Platform"/>
            <consortium name="The Broad Institute Genome Sequencing Center for Infectious Disease"/>
            <person name="Wu L."/>
            <person name="Ma J."/>
        </authorList>
    </citation>
    <scope>NUCLEOTIDE SEQUENCE [LARGE SCALE GENOMIC DNA]</scope>
    <source>
        <strain evidence="7">KCTC 42911</strain>
    </source>
</reference>
<evidence type="ECO:0000313" key="7">
    <source>
        <dbReference type="Proteomes" id="UP001595629"/>
    </source>
</evidence>
<dbReference type="InterPro" id="IPR037402">
    <property type="entry name" value="YidZ_PBP2"/>
</dbReference>
<evidence type="ECO:0000313" key="6">
    <source>
        <dbReference type="EMBL" id="MFC3616469.1"/>
    </source>
</evidence>
<dbReference type="Pfam" id="PF03466">
    <property type="entry name" value="LysR_substrate"/>
    <property type="match status" value="1"/>
</dbReference>
<keyword evidence="7" id="KW-1185">Reference proteome</keyword>
<dbReference type="Proteomes" id="UP001595629">
    <property type="component" value="Unassembled WGS sequence"/>
</dbReference>
<accession>A0ABV7TLQ4</accession>
<evidence type="ECO:0000256" key="1">
    <source>
        <dbReference type="ARBA" id="ARBA00009437"/>
    </source>
</evidence>
<keyword evidence="3" id="KW-0238">DNA-binding</keyword>
<proteinExistence type="inferred from homology"/>
<name>A0ABV7TLQ4_9RHOB</name>
<dbReference type="InterPro" id="IPR050389">
    <property type="entry name" value="LysR-type_TF"/>
</dbReference>
<comment type="caution">
    <text evidence="6">The sequence shown here is derived from an EMBL/GenBank/DDBJ whole genome shotgun (WGS) entry which is preliminary data.</text>
</comment>
<gene>
    <name evidence="6" type="ORF">ACFORG_22220</name>
</gene>
<keyword evidence="4" id="KW-0804">Transcription</keyword>
<comment type="similarity">
    <text evidence="1">Belongs to the LysR transcriptional regulatory family.</text>
</comment>
<dbReference type="PANTHER" id="PTHR30118:SF15">
    <property type="entry name" value="TRANSCRIPTIONAL REGULATORY PROTEIN"/>
    <property type="match status" value="1"/>
</dbReference>
<dbReference type="InterPro" id="IPR005119">
    <property type="entry name" value="LysR_subst-bd"/>
</dbReference>
<organism evidence="6 7">
    <name type="scientific">Lutimaribacter marinistellae</name>
    <dbReference type="NCBI Taxonomy" id="1820329"/>
    <lineage>
        <taxon>Bacteria</taxon>
        <taxon>Pseudomonadati</taxon>
        <taxon>Pseudomonadota</taxon>
        <taxon>Alphaproteobacteria</taxon>
        <taxon>Rhodobacterales</taxon>
        <taxon>Roseobacteraceae</taxon>
        <taxon>Lutimaribacter</taxon>
    </lineage>
</organism>
<evidence type="ECO:0000256" key="3">
    <source>
        <dbReference type="ARBA" id="ARBA00023125"/>
    </source>
</evidence>
<dbReference type="PANTHER" id="PTHR30118">
    <property type="entry name" value="HTH-TYPE TRANSCRIPTIONAL REGULATOR LEUO-RELATED"/>
    <property type="match status" value="1"/>
</dbReference>
<protein>
    <submittedName>
        <fullName evidence="6">LysR substrate-binding domain-containing protein</fullName>
    </submittedName>
</protein>
<dbReference type="RefSeq" id="WP_386737782.1">
    <property type="nucleotide sequence ID" value="NZ_JBHRXI010000049.1"/>
</dbReference>
<evidence type="ECO:0000259" key="5">
    <source>
        <dbReference type="Pfam" id="PF03466"/>
    </source>
</evidence>